<dbReference type="NCBIfam" id="TIGR02532">
    <property type="entry name" value="IV_pilin_GFxxxE"/>
    <property type="match status" value="1"/>
</dbReference>
<keyword evidence="1" id="KW-1133">Transmembrane helix</keyword>
<dbReference type="SUPFAM" id="SSF54523">
    <property type="entry name" value="Pili subunits"/>
    <property type="match status" value="1"/>
</dbReference>
<dbReference type="Gene3D" id="3.30.700.10">
    <property type="entry name" value="Glycoprotein, Type 4 Pilin"/>
    <property type="match status" value="1"/>
</dbReference>
<reference evidence="2 3" key="1">
    <citation type="submission" date="2024-02" db="EMBL/GenBank/DDBJ databases">
        <title>New thermophilic sulfur-oxidizing bacteria from a hot springs of the Uzon caldera (Kamchatka, Russia).</title>
        <authorList>
            <person name="Dukat A.M."/>
            <person name="Elcheninov A.G."/>
            <person name="Frolov E.N."/>
        </authorList>
    </citation>
    <scope>NUCLEOTIDE SEQUENCE [LARGE SCALE GENOMIC DNA]</scope>
    <source>
        <strain evidence="2 3">AK1</strain>
    </source>
</reference>
<evidence type="ECO:0000256" key="1">
    <source>
        <dbReference type="SAM" id="Phobius"/>
    </source>
</evidence>
<protein>
    <submittedName>
        <fullName evidence="2">Prepilin-type N-terminal cleavage/methylation domain-containing protein</fullName>
    </submittedName>
</protein>
<keyword evidence="1" id="KW-0812">Transmembrane</keyword>
<dbReference type="InterPro" id="IPR012902">
    <property type="entry name" value="N_methyl_site"/>
</dbReference>
<accession>A0ABV0EH24</accession>
<dbReference type="EMBL" id="JBAJEX010000006">
    <property type="protein sequence ID" value="MEO1767300.1"/>
    <property type="molecule type" value="Genomic_DNA"/>
</dbReference>
<gene>
    <name evidence="2" type="ORF">V6E02_08755</name>
</gene>
<name>A0ABV0EH24_9BURK</name>
<evidence type="ECO:0000313" key="2">
    <source>
        <dbReference type="EMBL" id="MEO1767300.1"/>
    </source>
</evidence>
<comment type="caution">
    <text evidence="2">The sequence shown here is derived from an EMBL/GenBank/DDBJ whole genome shotgun (WGS) entry which is preliminary data.</text>
</comment>
<dbReference type="InterPro" id="IPR045584">
    <property type="entry name" value="Pilin-like"/>
</dbReference>
<organism evidence="2 3">
    <name type="scientific">Thiobacter aerophilum</name>
    <dbReference type="NCBI Taxonomy" id="3121275"/>
    <lineage>
        <taxon>Bacteria</taxon>
        <taxon>Pseudomonadati</taxon>
        <taxon>Pseudomonadota</taxon>
        <taxon>Betaproteobacteria</taxon>
        <taxon>Burkholderiales</taxon>
        <taxon>Thiobacteraceae</taxon>
        <taxon>Thiobacter</taxon>
    </lineage>
</organism>
<evidence type="ECO:0000313" key="3">
    <source>
        <dbReference type="Proteomes" id="UP001482231"/>
    </source>
</evidence>
<dbReference type="Proteomes" id="UP001482231">
    <property type="component" value="Unassembled WGS sequence"/>
</dbReference>
<keyword evidence="3" id="KW-1185">Reference proteome</keyword>
<keyword evidence="1" id="KW-0472">Membrane</keyword>
<dbReference type="RefSeq" id="WP_347308410.1">
    <property type="nucleotide sequence ID" value="NZ_JBAJEX010000006.1"/>
</dbReference>
<dbReference type="Pfam" id="PF07963">
    <property type="entry name" value="N_methyl"/>
    <property type="match status" value="1"/>
</dbReference>
<feature type="transmembrane region" description="Helical" evidence="1">
    <location>
        <begin position="7"/>
        <end position="30"/>
    </location>
</feature>
<proteinExistence type="predicted"/>
<sequence>MNRARGFTLIEMIVVIVITGIIAAMVAVFLRKPVEGYFDTARRAQLSDIADTALRRMARDVRLALPNTLRVTDGDRTVEFLLTRTGARYRAQPRSDGTGDPLDISTLDTGFDILGPPITFQNGDRIAVYNLGPNIPGANAYVGDTLSAYTGPPGAQSHVSIAAKQFPLASPASRFQVVEGPVSYACDLTSGTLWRYWGYAIQATQPNAASLPSLAGVQAARLATLVTGCSFRYLEGVTERSGVLELSLTLSDGGENVTLYHTVHVDNEP</sequence>
<dbReference type="PROSITE" id="PS00409">
    <property type="entry name" value="PROKAR_NTER_METHYL"/>
    <property type="match status" value="1"/>
</dbReference>